<dbReference type="PANTHER" id="PTHR11908">
    <property type="entry name" value="XANTHINE DEHYDROGENASE"/>
    <property type="match status" value="1"/>
</dbReference>
<dbReference type="InterPro" id="IPR000674">
    <property type="entry name" value="Ald_Oxase/Xan_DH_a/b"/>
</dbReference>
<dbReference type="Pfam" id="PF02738">
    <property type="entry name" value="MoCoBD_1"/>
    <property type="match status" value="1"/>
</dbReference>
<feature type="domain" description="Aldehyde oxidase/xanthine dehydrogenase a/b hammerhead" evidence="3">
    <location>
        <begin position="20"/>
        <end position="140"/>
    </location>
</feature>
<dbReference type="Proteomes" id="UP000033774">
    <property type="component" value="Unassembled WGS sequence"/>
</dbReference>
<dbReference type="InterPro" id="IPR016208">
    <property type="entry name" value="Ald_Oxase/xanthine_DH-like"/>
</dbReference>
<dbReference type="AlphaFoldDB" id="A0A0F3IUI0"/>
<dbReference type="GO" id="GO:0016491">
    <property type="term" value="F:oxidoreductase activity"/>
    <property type="evidence" value="ECO:0007669"/>
    <property type="project" value="UniProtKB-KW"/>
</dbReference>
<protein>
    <submittedName>
        <fullName evidence="4">Carbon monoxide dehydrogenase</fullName>
    </submittedName>
</protein>
<dbReference type="Gene3D" id="3.90.1170.50">
    <property type="entry name" value="Aldehyde oxidase/xanthine dehydrogenase, a/b hammerhead"/>
    <property type="match status" value="1"/>
</dbReference>
<gene>
    <name evidence="4" type="ORF">VZ95_12615</name>
</gene>
<evidence type="ECO:0000256" key="1">
    <source>
        <dbReference type="ARBA" id="ARBA00022505"/>
    </source>
</evidence>
<dbReference type="InterPro" id="IPR037165">
    <property type="entry name" value="AldOxase/xan_DH_Mopterin-bd_sf"/>
</dbReference>
<accession>A0A0F3IUI0</accession>
<dbReference type="GO" id="GO:0005506">
    <property type="term" value="F:iron ion binding"/>
    <property type="evidence" value="ECO:0007669"/>
    <property type="project" value="InterPro"/>
</dbReference>
<dbReference type="InterPro" id="IPR046867">
    <property type="entry name" value="AldOxase/xan_DH_MoCoBD2"/>
</dbReference>
<dbReference type="SUPFAM" id="SSF56003">
    <property type="entry name" value="Molybdenum cofactor-binding domain"/>
    <property type="match status" value="1"/>
</dbReference>
<dbReference type="Pfam" id="PF20256">
    <property type="entry name" value="MoCoBD_2"/>
    <property type="match status" value="1"/>
</dbReference>
<proteinExistence type="predicted"/>
<dbReference type="Gene3D" id="3.30.365.10">
    <property type="entry name" value="Aldehyde oxidase/xanthine dehydrogenase, molybdopterin binding domain"/>
    <property type="match status" value="4"/>
</dbReference>
<dbReference type="PANTHER" id="PTHR11908:SF132">
    <property type="entry name" value="ALDEHYDE OXIDASE 1-RELATED"/>
    <property type="match status" value="1"/>
</dbReference>
<name>A0A0F3IUI0_9PROT</name>
<sequence length="778" mass="81405">MGQFGMGQPVRRVEDARFLTGAGRYTDDISLPNQAYALVLRSPYAHATIRSIDASDALAIPGALAVLTSADVKAAGLKPLMTPIKLKNRDGSDMVMLPRLLLAEGKVRHVGDGVALIVAENLDAARDMLDAVVVEYEDHPAIVDTAGAVAPDAAQVYAEAPGNICFDWGSGQPDAVEAAFAKADKIARLRLINNRLISHAMEPRNAIGDVDAEGRLTLYTSSQGVHDLQEVFAEEVFGIGRDRLRVVTPDVGGGFGTKIFPYPEQALVLLAAQTLKRPVKWTGERSDSSQADAHGRDNVTEAALALDAEGKFLALSVDTIANLGGYISPYGPFIPTLAGTMMLTGVYAIPAASVRVRGVFTHTAPVDAYRGAGRPEAAYVIERMVEEAARITGLSSAEIRRRNFIPAASMPFKTALGQTYDSGDFNQTLTEALTLADVAGFEARLAEAKARGKLRGLGLSSYIEACAGGSPEDARLEMDAAGKVTLFIGTQSNGQGHATAYGQLAADGLGIDIADIHMIQGDTDRVRTGGGTGGSRSVPVGGVAVTKAVDALIEKGKRIAAHLLEAAPADVEFADGSFTIVGTDRRVGLTEVAAQAKAGKVPDGETPELDGDGRWKPPAATYPNGTHVVELEIDPDTGGVTLDRYVVVDDFGAVVNPLMLAGQVHGGIAQGAGQALIEEAAYDPESGQLITGSFMDYGMPRADLLPQIEFHLKNVPCTTNPLGIKGAGEAGAIGAPPAVINGLLNALSPLGITHIDMPATPHKLWQAIQAAQVQAAAE</sequence>
<dbReference type="RefSeq" id="WP_045776163.1">
    <property type="nucleotide sequence ID" value="NZ_LAJY01000319.1"/>
</dbReference>
<evidence type="ECO:0000313" key="4">
    <source>
        <dbReference type="EMBL" id="KJV09254.1"/>
    </source>
</evidence>
<dbReference type="SMART" id="SM01008">
    <property type="entry name" value="Ald_Xan_dh_C"/>
    <property type="match status" value="1"/>
</dbReference>
<keyword evidence="2" id="KW-0560">Oxidoreductase</keyword>
<reference evidence="4 5" key="1">
    <citation type="submission" date="2015-03" db="EMBL/GenBank/DDBJ databases">
        <title>Draft genome sequence of Elstera litoralis.</title>
        <authorList>
            <person name="Rahalkar M.C."/>
            <person name="Dhakephalkar P.K."/>
            <person name="Pore S.D."/>
            <person name="Arora P."/>
            <person name="Kapse N.G."/>
            <person name="Pandit P.S."/>
        </authorList>
    </citation>
    <scope>NUCLEOTIDE SEQUENCE [LARGE SCALE GENOMIC DNA]</scope>
    <source>
        <strain evidence="4 5">Dia-1</strain>
    </source>
</reference>
<dbReference type="OrthoDB" id="9758509at2"/>
<dbReference type="SUPFAM" id="SSF54665">
    <property type="entry name" value="CO dehydrogenase molybdoprotein N-domain-like"/>
    <property type="match status" value="1"/>
</dbReference>
<keyword evidence="5" id="KW-1185">Reference proteome</keyword>
<comment type="caution">
    <text evidence="4">The sequence shown here is derived from an EMBL/GenBank/DDBJ whole genome shotgun (WGS) entry which is preliminary data.</text>
</comment>
<evidence type="ECO:0000313" key="5">
    <source>
        <dbReference type="Proteomes" id="UP000033774"/>
    </source>
</evidence>
<dbReference type="Pfam" id="PF01315">
    <property type="entry name" value="Ald_Xan_dh_C"/>
    <property type="match status" value="1"/>
</dbReference>
<dbReference type="InterPro" id="IPR008274">
    <property type="entry name" value="AldOxase/xan_DH_MoCoBD1"/>
</dbReference>
<organism evidence="4 5">
    <name type="scientific">Elstera litoralis</name>
    <dbReference type="NCBI Taxonomy" id="552518"/>
    <lineage>
        <taxon>Bacteria</taxon>
        <taxon>Pseudomonadati</taxon>
        <taxon>Pseudomonadota</taxon>
        <taxon>Alphaproteobacteria</taxon>
        <taxon>Rhodospirillales</taxon>
        <taxon>Rhodospirillaceae</taxon>
        <taxon>Elstera</taxon>
    </lineage>
</organism>
<dbReference type="InterPro" id="IPR036856">
    <property type="entry name" value="Ald_Oxase/Xan_DH_a/b_sf"/>
</dbReference>
<dbReference type="EMBL" id="LAJY01000319">
    <property type="protein sequence ID" value="KJV09254.1"/>
    <property type="molecule type" value="Genomic_DNA"/>
</dbReference>
<keyword evidence="1" id="KW-0500">Molybdenum</keyword>
<evidence type="ECO:0000256" key="2">
    <source>
        <dbReference type="ARBA" id="ARBA00023002"/>
    </source>
</evidence>
<evidence type="ECO:0000259" key="3">
    <source>
        <dbReference type="SMART" id="SM01008"/>
    </source>
</evidence>